<organism evidence="3 4">
    <name type="scientific">Wenzhouxiangella limi</name>
    <dbReference type="NCBI Taxonomy" id="2707351"/>
    <lineage>
        <taxon>Bacteria</taxon>
        <taxon>Pseudomonadati</taxon>
        <taxon>Pseudomonadota</taxon>
        <taxon>Gammaproteobacteria</taxon>
        <taxon>Chromatiales</taxon>
        <taxon>Wenzhouxiangellaceae</taxon>
        <taxon>Wenzhouxiangella</taxon>
    </lineage>
</organism>
<evidence type="ECO:0000313" key="3">
    <source>
        <dbReference type="EMBL" id="NDY96262.1"/>
    </source>
</evidence>
<dbReference type="GO" id="GO:0032259">
    <property type="term" value="P:methylation"/>
    <property type="evidence" value="ECO:0007669"/>
    <property type="project" value="UniProtKB-KW"/>
</dbReference>
<evidence type="ECO:0000313" key="4">
    <source>
        <dbReference type="Proteomes" id="UP000484885"/>
    </source>
</evidence>
<reference evidence="3 4" key="1">
    <citation type="submission" date="2020-02" db="EMBL/GenBank/DDBJ databases">
        <authorList>
            <person name="Zhang X.-Y."/>
        </authorList>
    </citation>
    <scope>NUCLEOTIDE SEQUENCE [LARGE SCALE GENOMIC DNA]</scope>
    <source>
        <strain evidence="3 4">C33</strain>
    </source>
</reference>
<dbReference type="SUPFAM" id="SSF53335">
    <property type="entry name" value="S-adenosyl-L-methionine-dependent methyltransferases"/>
    <property type="match status" value="1"/>
</dbReference>
<accession>A0A845V0Z5</accession>
<proteinExistence type="predicted"/>
<evidence type="ECO:0000256" key="1">
    <source>
        <dbReference type="ARBA" id="ARBA00022603"/>
    </source>
</evidence>
<dbReference type="RefSeq" id="WP_164211627.1">
    <property type="nucleotide sequence ID" value="NZ_JAAGSC010000041.1"/>
</dbReference>
<keyword evidence="2 3" id="KW-0808">Transferase</keyword>
<dbReference type="InterPro" id="IPR029063">
    <property type="entry name" value="SAM-dependent_MTases_sf"/>
</dbReference>
<keyword evidence="1 3" id="KW-0489">Methyltransferase</keyword>
<dbReference type="Proteomes" id="UP000484885">
    <property type="component" value="Unassembled WGS sequence"/>
</dbReference>
<dbReference type="Gene3D" id="3.40.50.12710">
    <property type="match status" value="1"/>
</dbReference>
<dbReference type="PANTHER" id="PTHR12049">
    <property type="entry name" value="PROTEIN ARGININE METHYLTRANSFERASE NDUFAF7, MITOCHONDRIAL"/>
    <property type="match status" value="1"/>
</dbReference>
<protein>
    <submittedName>
        <fullName evidence="3">SAM-dependent methyltransferase</fullName>
    </submittedName>
</protein>
<dbReference type="InterPro" id="IPR038375">
    <property type="entry name" value="NDUFAF7_sf"/>
</dbReference>
<dbReference type="Pfam" id="PF02636">
    <property type="entry name" value="Methyltransf_28"/>
    <property type="match status" value="1"/>
</dbReference>
<dbReference type="EMBL" id="JAAGSC010000041">
    <property type="protein sequence ID" value="NDY96262.1"/>
    <property type="molecule type" value="Genomic_DNA"/>
</dbReference>
<evidence type="ECO:0000256" key="2">
    <source>
        <dbReference type="ARBA" id="ARBA00022679"/>
    </source>
</evidence>
<gene>
    <name evidence="3" type="ORF">G3I74_11015</name>
</gene>
<dbReference type="PANTHER" id="PTHR12049:SF7">
    <property type="entry name" value="PROTEIN ARGININE METHYLTRANSFERASE NDUFAF7, MITOCHONDRIAL"/>
    <property type="match status" value="1"/>
</dbReference>
<sequence>MPFDRYMAMALYEPGLGYYVNGLHKFGLSGDFVTAPEEGSLFAAALARQIDEIAEVLGEPYTILEPGAGSGALARDLLLGLKDKPSRYLILEPSAALRQVQRDTLSTLPSALQACVGWLDAPPEESFTGVIIANEVADALPVSIFEITDKGLRERCVKLGNQRLEWSLELPRPRLKQAFEELTQHLNEALPVGYFSEISLDLPGWIETISRPLQKGAVLLVDYGYPRSEYYLPARATGTLICHFRHRAYFDPFVWPGLTDISAWVDFSAAAEAGQRAGLDVAGFATQADFLLALGAHQCVEQAEDEQSRLRLAGELKRLILPGEMGEKFKMLALSRLADCRLSGMSERDQRLRL</sequence>
<dbReference type="AlphaFoldDB" id="A0A845V0Z5"/>
<name>A0A845V0Z5_9GAMM</name>
<keyword evidence="4" id="KW-1185">Reference proteome</keyword>
<comment type="caution">
    <text evidence="3">The sequence shown here is derived from an EMBL/GenBank/DDBJ whole genome shotgun (WGS) entry which is preliminary data.</text>
</comment>
<dbReference type="GO" id="GO:0035243">
    <property type="term" value="F:protein-arginine omega-N symmetric methyltransferase activity"/>
    <property type="evidence" value="ECO:0007669"/>
    <property type="project" value="TreeGrafter"/>
</dbReference>
<dbReference type="InterPro" id="IPR003788">
    <property type="entry name" value="NDUFAF7"/>
</dbReference>